<reference evidence="2" key="1">
    <citation type="journal article" date="2019" name="Sci. Rep.">
        <title>Draft genome of Tanacetum cinerariifolium, the natural source of mosquito coil.</title>
        <authorList>
            <person name="Yamashiro T."/>
            <person name="Shiraishi A."/>
            <person name="Satake H."/>
            <person name="Nakayama K."/>
        </authorList>
    </citation>
    <scope>NUCLEOTIDE SEQUENCE</scope>
</reference>
<comment type="caution">
    <text evidence="2">The sequence shown here is derived from an EMBL/GenBank/DDBJ whole genome shotgun (WGS) entry which is preliminary data.</text>
</comment>
<feature type="compositionally biased region" description="Low complexity" evidence="1">
    <location>
        <begin position="227"/>
        <end position="241"/>
    </location>
</feature>
<dbReference type="AlphaFoldDB" id="A0A699HK45"/>
<protein>
    <submittedName>
        <fullName evidence="2">ARID DNA-binding domain-containing protein</fullName>
    </submittedName>
</protein>
<evidence type="ECO:0000256" key="1">
    <source>
        <dbReference type="SAM" id="MobiDB-lite"/>
    </source>
</evidence>
<gene>
    <name evidence="2" type="ORF">Tci_405760</name>
</gene>
<dbReference type="EMBL" id="BKCJ010170276">
    <property type="protein sequence ID" value="GEY33786.1"/>
    <property type="molecule type" value="Genomic_DNA"/>
</dbReference>
<accession>A0A699HK45</accession>
<organism evidence="2">
    <name type="scientific">Tanacetum cinerariifolium</name>
    <name type="common">Dalmatian daisy</name>
    <name type="synonym">Chrysanthemum cinerariifolium</name>
    <dbReference type="NCBI Taxonomy" id="118510"/>
    <lineage>
        <taxon>Eukaryota</taxon>
        <taxon>Viridiplantae</taxon>
        <taxon>Streptophyta</taxon>
        <taxon>Embryophyta</taxon>
        <taxon>Tracheophyta</taxon>
        <taxon>Spermatophyta</taxon>
        <taxon>Magnoliopsida</taxon>
        <taxon>eudicotyledons</taxon>
        <taxon>Gunneridae</taxon>
        <taxon>Pentapetalae</taxon>
        <taxon>asterids</taxon>
        <taxon>campanulids</taxon>
        <taxon>Asterales</taxon>
        <taxon>Asteraceae</taxon>
        <taxon>Asteroideae</taxon>
        <taxon>Anthemideae</taxon>
        <taxon>Anthemidinae</taxon>
        <taxon>Tanacetum</taxon>
    </lineage>
</organism>
<feature type="region of interest" description="Disordered" evidence="1">
    <location>
        <begin position="193"/>
        <end position="241"/>
    </location>
</feature>
<dbReference type="GO" id="GO:0003677">
    <property type="term" value="F:DNA binding"/>
    <property type="evidence" value="ECO:0007669"/>
    <property type="project" value="UniProtKB-KW"/>
</dbReference>
<name>A0A699HK45_TANCI</name>
<sequence length="241" mass="27764">MKFLFTYGICEVLIKDDGQGYLVPGVYYVPEVTLNILSIDLLEKQGYEIKYEGNRCSIIYMFNDKESQKFDEDRMRKKHNQYLKEYFESLNASMDEDLIQIKGLSKGNGEEIKRCYINYLDVFTSYFKTARAPQQGYKDILEESTRKVEDKDIDYLIPHQWDFGEAGAPIAKSAVLKGKETLKHFGVKLEDTRDSQDQPILPHSKRNQNLQGILSRPSTSRMTGNEDSSSSNTSDDFTIIT</sequence>
<feature type="compositionally biased region" description="Polar residues" evidence="1">
    <location>
        <begin position="207"/>
        <end position="226"/>
    </location>
</feature>
<proteinExistence type="predicted"/>
<evidence type="ECO:0000313" key="2">
    <source>
        <dbReference type="EMBL" id="GEY33786.1"/>
    </source>
</evidence>
<keyword evidence="2" id="KW-0238">DNA-binding</keyword>